<gene>
    <name evidence="1" type="ORF">N0F65_007000</name>
</gene>
<protein>
    <submittedName>
        <fullName evidence="1">Uncharacterized protein</fullName>
    </submittedName>
</protein>
<sequence length="783" mass="87979">GDSVWHHGSGHLVAAERRGSNESRRSAELGAATEITQLVVMKKLRNARSIAFDELMPFSWVRFITSMLSYLLFCTDVARSGLGTLHLSGFTSLGPNEIMFYGPWAYSVNEIWKNETNGSVAVWSYKFDTTSIIWRAFGKYYGVDAFPSCFFYSERCADELSVVSTPFASSTRSARARATDPTTVTLRTKHVYYDVVHHHLLPRLFVPPASRTQQAVYYPPTSLSSDLDSICCHSRVRPNFCEDLWVNFKRSCSAADSKCLTTGAIGHDVMRRYRRLQTLCPEWQIDVTVLSSQDDAQVYSGGVTYMNKRQVDTSVILRALRCPPDARSSGAFRSEQCETMYVEDYRYEGGVATVAAPSWFYIVAPLRMLAQGYVYLRLVMLGVACYTTRSAEEKYRCASFPRKLIAAFLTFTKIPSQCIIYGSPFPIVCYVIAHIIDAPWTYAIVASKISTLNGAIDASITKFAVLAAIQMRNVWLLALAFQLFVYITTHRNWQPTCDVLGVSEYVLSMLSAITISSQYRNLKLFRDTRILSIDHIVTSTGRVAVGANIFNSKPHGNVLAEGLIIDFKMLSLLIILTIVVVGTLRWGRMVLPRDHLPVVSVLSRMAVPYSAGTLWSTVAVSVCWDMSVRRKTPSVRPSVRQEILGATSTKSADLLRRTLLPTRFAKTSVIRMPPDGIASKKASNQQSLQYQLSHIHERTEEVHAWVALINLVTMSDPWTFLFLKVLSSHEVCVLECEDTKTVFLLPLEIVQAPQDMDMPWVKTRLLQVVNTKDMNWSDLIHCG</sequence>
<reference evidence="1" key="2">
    <citation type="journal article" date="2023" name="Microbiol Resour">
        <title>Decontamination and Annotation of the Draft Genome Sequence of the Oomycete Lagenidium giganteum ARSEF 373.</title>
        <authorList>
            <person name="Morgan W.R."/>
            <person name="Tartar A."/>
        </authorList>
    </citation>
    <scope>NUCLEOTIDE SEQUENCE</scope>
    <source>
        <strain evidence="1">ARSEF 373</strain>
    </source>
</reference>
<evidence type="ECO:0000313" key="1">
    <source>
        <dbReference type="EMBL" id="DBA04998.1"/>
    </source>
</evidence>
<keyword evidence="2" id="KW-1185">Reference proteome</keyword>
<accession>A0AAV2ZKP8</accession>
<dbReference type="AlphaFoldDB" id="A0AAV2ZKP8"/>
<evidence type="ECO:0000313" key="2">
    <source>
        <dbReference type="Proteomes" id="UP001146120"/>
    </source>
</evidence>
<comment type="caution">
    <text evidence="1">The sequence shown here is derived from an EMBL/GenBank/DDBJ whole genome shotgun (WGS) entry which is preliminary data.</text>
</comment>
<dbReference type="EMBL" id="DAKRPA010000004">
    <property type="protein sequence ID" value="DBA04998.1"/>
    <property type="molecule type" value="Genomic_DNA"/>
</dbReference>
<proteinExistence type="predicted"/>
<reference evidence="1" key="1">
    <citation type="submission" date="2022-11" db="EMBL/GenBank/DDBJ databases">
        <authorList>
            <person name="Morgan W.R."/>
            <person name="Tartar A."/>
        </authorList>
    </citation>
    <scope>NUCLEOTIDE SEQUENCE</scope>
    <source>
        <strain evidence="1">ARSEF 373</strain>
    </source>
</reference>
<dbReference type="Proteomes" id="UP001146120">
    <property type="component" value="Unassembled WGS sequence"/>
</dbReference>
<feature type="non-terminal residue" evidence="1">
    <location>
        <position position="1"/>
    </location>
</feature>
<organism evidence="1 2">
    <name type="scientific">Lagenidium giganteum</name>
    <dbReference type="NCBI Taxonomy" id="4803"/>
    <lineage>
        <taxon>Eukaryota</taxon>
        <taxon>Sar</taxon>
        <taxon>Stramenopiles</taxon>
        <taxon>Oomycota</taxon>
        <taxon>Peronosporomycetes</taxon>
        <taxon>Pythiales</taxon>
        <taxon>Pythiaceae</taxon>
    </lineage>
</organism>
<name>A0AAV2ZKP8_9STRA</name>